<evidence type="ECO:0000313" key="3">
    <source>
        <dbReference type="Proteomes" id="UP000824219"/>
    </source>
</evidence>
<dbReference type="EMBL" id="JAHKSW010000013">
    <property type="protein sequence ID" value="KAG7324883.1"/>
    <property type="molecule type" value="Genomic_DNA"/>
</dbReference>
<comment type="caution">
    <text evidence="2">The sequence shown here is derived from an EMBL/GenBank/DDBJ whole genome shotgun (WGS) entry which is preliminary data.</text>
</comment>
<sequence length="128" mass="13454">MQILFSSPEPSFNVLKLTRTGSLKQAFKCHSELRDVSSSCGNKGTWPGDEPSGADEKSSSKRYKSPPPLTVILLALGDGGPAGTVPRITSLSWANITSPGLPPTNLFYPPPTVTLISTPPPASSHPPS</sequence>
<dbReference type="Proteomes" id="UP000824219">
    <property type="component" value="Linkage Group LG13"/>
</dbReference>
<name>A0A9D3NPB6_9TELE</name>
<reference evidence="2 3" key="1">
    <citation type="submission" date="2021-06" db="EMBL/GenBank/DDBJ databases">
        <title>Chromosome-level genome assembly of the red-tail catfish (Hemibagrus wyckioides).</title>
        <authorList>
            <person name="Shao F."/>
        </authorList>
    </citation>
    <scope>NUCLEOTIDE SEQUENCE [LARGE SCALE GENOMIC DNA]</scope>
    <source>
        <strain evidence="2">EC202008001</strain>
        <tissue evidence="2">Blood</tissue>
    </source>
</reference>
<proteinExistence type="predicted"/>
<organism evidence="2 3">
    <name type="scientific">Hemibagrus wyckioides</name>
    <dbReference type="NCBI Taxonomy" id="337641"/>
    <lineage>
        <taxon>Eukaryota</taxon>
        <taxon>Metazoa</taxon>
        <taxon>Chordata</taxon>
        <taxon>Craniata</taxon>
        <taxon>Vertebrata</taxon>
        <taxon>Euteleostomi</taxon>
        <taxon>Actinopterygii</taxon>
        <taxon>Neopterygii</taxon>
        <taxon>Teleostei</taxon>
        <taxon>Ostariophysi</taxon>
        <taxon>Siluriformes</taxon>
        <taxon>Bagridae</taxon>
        <taxon>Hemibagrus</taxon>
    </lineage>
</organism>
<feature type="region of interest" description="Disordered" evidence="1">
    <location>
        <begin position="34"/>
        <end position="66"/>
    </location>
</feature>
<keyword evidence="3" id="KW-1185">Reference proteome</keyword>
<dbReference type="AlphaFoldDB" id="A0A9D3NPB6"/>
<evidence type="ECO:0000313" key="2">
    <source>
        <dbReference type="EMBL" id="KAG7324883.1"/>
    </source>
</evidence>
<accession>A0A9D3NPB6</accession>
<protein>
    <submittedName>
        <fullName evidence="2">Uncharacterized protein</fullName>
    </submittedName>
</protein>
<evidence type="ECO:0000256" key="1">
    <source>
        <dbReference type="SAM" id="MobiDB-lite"/>
    </source>
</evidence>
<gene>
    <name evidence="2" type="ORF">KOW79_011199</name>
</gene>